<evidence type="ECO:0000313" key="3">
    <source>
        <dbReference type="Proteomes" id="UP001472677"/>
    </source>
</evidence>
<comment type="caution">
    <text evidence="2">The sequence shown here is derived from an EMBL/GenBank/DDBJ whole genome shotgun (WGS) entry which is preliminary data.</text>
</comment>
<dbReference type="EMBL" id="JBBPBM010000126">
    <property type="protein sequence ID" value="KAK8505507.1"/>
    <property type="molecule type" value="Genomic_DNA"/>
</dbReference>
<dbReference type="PANTHER" id="PTHR48200">
    <property type="entry name" value="PROTEIN, PUTATIVE-RELATED"/>
    <property type="match status" value="1"/>
</dbReference>
<sequence>MGSNYEGHEMQYGSRRFVPATSGVGLCEFVLEIPNAWAYPYQAKLAAPKLTPDYQIWRTKRTNCKIPSPSRGKAPTLEEQFNVVPTEDEIVRQECEEEKRALNKRIAELEARNQELDHGVTYYQAKIKNVGLRKTSEEWEAKFRDRENDTKQYLKMLHTKERQVEELTIHLQEAQQVNETTSRDLMASHA</sequence>
<protein>
    <submittedName>
        <fullName evidence="2">Uncharacterized protein</fullName>
    </submittedName>
</protein>
<reference evidence="2 3" key="1">
    <citation type="journal article" date="2024" name="G3 (Bethesda)">
        <title>Genome assembly of Hibiscus sabdariffa L. provides insights into metabolisms of medicinal natural products.</title>
        <authorList>
            <person name="Kim T."/>
        </authorList>
    </citation>
    <scope>NUCLEOTIDE SEQUENCE [LARGE SCALE GENOMIC DNA]</scope>
    <source>
        <strain evidence="2">TK-2024</strain>
        <tissue evidence="2">Old leaves</tissue>
    </source>
</reference>
<gene>
    <name evidence="2" type="ORF">V6N12_075849</name>
</gene>
<proteinExistence type="predicted"/>
<name>A0ABR2BEM6_9ROSI</name>
<dbReference type="Proteomes" id="UP001472677">
    <property type="component" value="Unassembled WGS sequence"/>
</dbReference>
<dbReference type="PANTHER" id="PTHR48200:SF1">
    <property type="entry name" value="AMINOTRANSFERASE-LIKE PLANT MOBILE DOMAIN-CONTAINING PROTEIN"/>
    <property type="match status" value="1"/>
</dbReference>
<feature type="coiled-coil region" evidence="1">
    <location>
        <begin position="92"/>
        <end position="119"/>
    </location>
</feature>
<keyword evidence="3" id="KW-1185">Reference proteome</keyword>
<evidence type="ECO:0000313" key="2">
    <source>
        <dbReference type="EMBL" id="KAK8505507.1"/>
    </source>
</evidence>
<organism evidence="2 3">
    <name type="scientific">Hibiscus sabdariffa</name>
    <name type="common">roselle</name>
    <dbReference type="NCBI Taxonomy" id="183260"/>
    <lineage>
        <taxon>Eukaryota</taxon>
        <taxon>Viridiplantae</taxon>
        <taxon>Streptophyta</taxon>
        <taxon>Embryophyta</taxon>
        <taxon>Tracheophyta</taxon>
        <taxon>Spermatophyta</taxon>
        <taxon>Magnoliopsida</taxon>
        <taxon>eudicotyledons</taxon>
        <taxon>Gunneridae</taxon>
        <taxon>Pentapetalae</taxon>
        <taxon>rosids</taxon>
        <taxon>malvids</taxon>
        <taxon>Malvales</taxon>
        <taxon>Malvaceae</taxon>
        <taxon>Malvoideae</taxon>
        <taxon>Hibiscus</taxon>
    </lineage>
</organism>
<keyword evidence="1" id="KW-0175">Coiled coil</keyword>
<feature type="coiled-coil region" evidence="1">
    <location>
        <begin position="157"/>
        <end position="184"/>
    </location>
</feature>
<evidence type="ECO:0000256" key="1">
    <source>
        <dbReference type="SAM" id="Coils"/>
    </source>
</evidence>
<accession>A0ABR2BEM6</accession>